<sequence>MTDKLKSYQFLNTLGQGSFSTVSKVKNIENGNIYACKIVPKSNLIDPGDQNRFQREINAMAFIRHENIVALYDFFWDTKNFYLIIDHCEGGELYENIIQNQKYDEPLAALIFKQMATAVSVCHSYGIAHRDLKPENILIDKFPHIKVSDFGLCGYLTKEIMMQTFCGSPCFCSPECLCRVPYDGRLSDVWSLGVILFFMVTGSHPWSTTNTSVMLHQILKGDYCLPQGLSPELTDLIQGMMQVNPRNRFDMDKVLSHPWLNISNQLVNEKYPWMKTIESKDKLRTVSLKALTKECERMGTVREFGIVSPFTEEIQSNSAQKSPPGLPHLHVINVEKKVNATGNAGRRIAFSNSGKLRTKIANYRSRSTSQSALNYLVPSSSSNVDLAGLL</sequence>
<dbReference type="EMBL" id="DS113947">
    <property type="protein sequence ID" value="EAX92783.1"/>
    <property type="molecule type" value="Genomic_DNA"/>
</dbReference>
<evidence type="ECO:0000256" key="4">
    <source>
        <dbReference type="ARBA" id="ARBA00022777"/>
    </source>
</evidence>
<reference evidence="9" key="1">
    <citation type="submission" date="2006-10" db="EMBL/GenBank/DDBJ databases">
        <authorList>
            <person name="Amadeo P."/>
            <person name="Zhao Q."/>
            <person name="Wortman J."/>
            <person name="Fraser-Liggett C."/>
            <person name="Carlton J."/>
        </authorList>
    </citation>
    <scope>NUCLEOTIDE SEQUENCE</scope>
    <source>
        <strain evidence="9">G3</strain>
    </source>
</reference>
<evidence type="ECO:0000313" key="10">
    <source>
        <dbReference type="Proteomes" id="UP000001542"/>
    </source>
</evidence>
<dbReference type="OMA" id="TKECERM"/>
<evidence type="ECO:0000256" key="2">
    <source>
        <dbReference type="ARBA" id="ARBA00022679"/>
    </source>
</evidence>
<dbReference type="InParanoid" id="A2FQP0"/>
<evidence type="ECO:0000256" key="6">
    <source>
        <dbReference type="PROSITE-ProRule" id="PRU10141"/>
    </source>
</evidence>
<keyword evidence="3 6" id="KW-0547">Nucleotide-binding</keyword>
<feature type="binding site" evidence="6">
    <location>
        <position position="37"/>
    </location>
    <ligand>
        <name>ATP</name>
        <dbReference type="ChEBI" id="CHEBI:30616"/>
    </ligand>
</feature>
<dbReference type="SUPFAM" id="SSF56112">
    <property type="entry name" value="Protein kinase-like (PK-like)"/>
    <property type="match status" value="1"/>
</dbReference>
<dbReference type="PROSITE" id="PS50011">
    <property type="entry name" value="PROTEIN_KINASE_DOM"/>
    <property type="match status" value="1"/>
</dbReference>
<dbReference type="VEuPathDB" id="TrichDB:TVAGG3_0255350"/>
<keyword evidence="5 6" id="KW-0067">ATP-binding</keyword>
<keyword evidence="10" id="KW-1185">Reference proteome</keyword>
<dbReference type="InterPro" id="IPR000719">
    <property type="entry name" value="Prot_kinase_dom"/>
</dbReference>
<comment type="similarity">
    <text evidence="7">Belongs to the protein kinase superfamily.</text>
</comment>
<dbReference type="GO" id="GO:0004674">
    <property type="term" value="F:protein serine/threonine kinase activity"/>
    <property type="evidence" value="ECO:0000318"/>
    <property type="project" value="GO_Central"/>
</dbReference>
<accession>A2FQP0</accession>
<dbReference type="SMART" id="SM00220">
    <property type="entry name" value="S_TKc"/>
    <property type="match status" value="1"/>
</dbReference>
<evidence type="ECO:0000256" key="1">
    <source>
        <dbReference type="ARBA" id="ARBA00022527"/>
    </source>
</evidence>
<dbReference type="RefSeq" id="XP_001305713.1">
    <property type="nucleotide sequence ID" value="XM_001305712.1"/>
</dbReference>
<dbReference type="InterPro" id="IPR008271">
    <property type="entry name" value="Ser/Thr_kinase_AS"/>
</dbReference>
<keyword evidence="2" id="KW-0808">Transferase</keyword>
<dbReference type="PROSITE" id="PS00108">
    <property type="entry name" value="PROTEIN_KINASE_ST"/>
    <property type="match status" value="1"/>
</dbReference>
<dbReference type="FunCoup" id="A2FQP0">
    <property type="interactions" value="669"/>
</dbReference>
<gene>
    <name evidence="9" type="ORF">TVAG_361630</name>
</gene>
<dbReference type="InterPro" id="IPR011009">
    <property type="entry name" value="Kinase-like_dom_sf"/>
</dbReference>
<dbReference type="FunFam" id="1.10.510.10:FF:001333">
    <property type="entry name" value="CAMK family protein kinase"/>
    <property type="match status" value="1"/>
</dbReference>
<evidence type="ECO:0000256" key="3">
    <source>
        <dbReference type="ARBA" id="ARBA00022741"/>
    </source>
</evidence>
<dbReference type="PANTHER" id="PTHR24346:SF82">
    <property type="entry name" value="KP78A-RELATED"/>
    <property type="match status" value="1"/>
</dbReference>
<dbReference type="Proteomes" id="UP000001542">
    <property type="component" value="Unassembled WGS sequence"/>
</dbReference>
<evidence type="ECO:0000259" key="8">
    <source>
        <dbReference type="PROSITE" id="PS50011"/>
    </source>
</evidence>
<dbReference type="VEuPathDB" id="TrichDB:TVAG_361630"/>
<dbReference type="GO" id="GO:0005524">
    <property type="term" value="F:ATP binding"/>
    <property type="evidence" value="ECO:0007669"/>
    <property type="project" value="UniProtKB-UniRule"/>
</dbReference>
<protein>
    <submittedName>
        <fullName evidence="9">AGC family protein kinase</fullName>
    </submittedName>
</protein>
<evidence type="ECO:0000313" key="9">
    <source>
        <dbReference type="EMBL" id="EAX92783.1"/>
    </source>
</evidence>
<feature type="domain" description="Protein kinase" evidence="8">
    <location>
        <begin position="8"/>
        <end position="260"/>
    </location>
</feature>
<dbReference type="OrthoDB" id="40902at2759"/>
<keyword evidence="4 9" id="KW-0418">Kinase</keyword>
<proteinExistence type="inferred from homology"/>
<evidence type="ECO:0000256" key="5">
    <source>
        <dbReference type="ARBA" id="ARBA00022840"/>
    </source>
</evidence>
<dbReference type="AlphaFoldDB" id="A2FQP0"/>
<dbReference type="STRING" id="5722.A2FQP0"/>
<evidence type="ECO:0000256" key="7">
    <source>
        <dbReference type="RuleBase" id="RU000304"/>
    </source>
</evidence>
<dbReference type="KEGG" id="tva:4750497"/>
<dbReference type="eggNOG" id="KOG0583">
    <property type="taxonomic scope" value="Eukaryota"/>
</dbReference>
<dbReference type="SMR" id="A2FQP0"/>
<dbReference type="PROSITE" id="PS00107">
    <property type="entry name" value="PROTEIN_KINASE_ATP"/>
    <property type="match status" value="1"/>
</dbReference>
<dbReference type="InterPro" id="IPR017441">
    <property type="entry name" value="Protein_kinase_ATP_BS"/>
</dbReference>
<dbReference type="CDD" id="cd14003">
    <property type="entry name" value="STKc_AMPK-like"/>
    <property type="match status" value="1"/>
</dbReference>
<name>A2FQP0_TRIV3</name>
<dbReference type="PANTHER" id="PTHR24346">
    <property type="entry name" value="MAP/MICROTUBULE AFFINITY-REGULATING KINASE"/>
    <property type="match status" value="1"/>
</dbReference>
<keyword evidence="1 7" id="KW-0723">Serine/threonine-protein kinase</keyword>
<reference evidence="9" key="2">
    <citation type="journal article" date="2007" name="Science">
        <title>Draft genome sequence of the sexually transmitted pathogen Trichomonas vaginalis.</title>
        <authorList>
            <person name="Carlton J.M."/>
            <person name="Hirt R.P."/>
            <person name="Silva J.C."/>
            <person name="Delcher A.L."/>
            <person name="Schatz M."/>
            <person name="Zhao Q."/>
            <person name="Wortman J.R."/>
            <person name="Bidwell S.L."/>
            <person name="Alsmark U.C.M."/>
            <person name="Besteiro S."/>
            <person name="Sicheritz-Ponten T."/>
            <person name="Noel C.J."/>
            <person name="Dacks J.B."/>
            <person name="Foster P.G."/>
            <person name="Simillion C."/>
            <person name="Van de Peer Y."/>
            <person name="Miranda-Saavedra D."/>
            <person name="Barton G.J."/>
            <person name="Westrop G.D."/>
            <person name="Mueller S."/>
            <person name="Dessi D."/>
            <person name="Fiori P.L."/>
            <person name="Ren Q."/>
            <person name="Paulsen I."/>
            <person name="Zhang H."/>
            <person name="Bastida-Corcuera F.D."/>
            <person name="Simoes-Barbosa A."/>
            <person name="Brown M.T."/>
            <person name="Hayes R.D."/>
            <person name="Mukherjee M."/>
            <person name="Okumura C.Y."/>
            <person name="Schneider R."/>
            <person name="Smith A.J."/>
            <person name="Vanacova S."/>
            <person name="Villalvazo M."/>
            <person name="Haas B.J."/>
            <person name="Pertea M."/>
            <person name="Feldblyum T.V."/>
            <person name="Utterback T.R."/>
            <person name="Shu C.L."/>
            <person name="Osoegawa K."/>
            <person name="de Jong P.J."/>
            <person name="Hrdy I."/>
            <person name="Horvathova L."/>
            <person name="Zubacova Z."/>
            <person name="Dolezal P."/>
            <person name="Malik S.B."/>
            <person name="Logsdon J.M. Jr."/>
            <person name="Henze K."/>
            <person name="Gupta A."/>
            <person name="Wang C.C."/>
            <person name="Dunne R.L."/>
            <person name="Upcroft J.A."/>
            <person name="Upcroft P."/>
            <person name="White O."/>
            <person name="Salzberg S.L."/>
            <person name="Tang P."/>
            <person name="Chiu C.-H."/>
            <person name="Lee Y.-S."/>
            <person name="Embley T.M."/>
            <person name="Coombs G.H."/>
            <person name="Mottram J.C."/>
            <person name="Tachezy J."/>
            <person name="Fraser-Liggett C.M."/>
            <person name="Johnson P.J."/>
        </authorList>
    </citation>
    <scope>NUCLEOTIDE SEQUENCE [LARGE SCALE GENOMIC DNA]</scope>
    <source>
        <strain evidence="9">G3</strain>
    </source>
</reference>
<dbReference type="Pfam" id="PF00069">
    <property type="entry name" value="Pkinase"/>
    <property type="match status" value="1"/>
</dbReference>
<organism evidence="9 10">
    <name type="scientific">Trichomonas vaginalis (strain ATCC PRA-98 / G3)</name>
    <dbReference type="NCBI Taxonomy" id="412133"/>
    <lineage>
        <taxon>Eukaryota</taxon>
        <taxon>Metamonada</taxon>
        <taxon>Parabasalia</taxon>
        <taxon>Trichomonadida</taxon>
        <taxon>Trichomonadidae</taxon>
        <taxon>Trichomonas</taxon>
    </lineage>
</organism>
<dbReference type="FunFam" id="3.30.200.20:FF:000042">
    <property type="entry name" value="Aurora kinase A"/>
    <property type="match status" value="1"/>
</dbReference>
<dbReference type="Gene3D" id="1.10.510.10">
    <property type="entry name" value="Transferase(Phosphotransferase) domain 1"/>
    <property type="match status" value="1"/>
</dbReference>